<keyword evidence="1" id="KW-0472">Membrane</keyword>
<feature type="transmembrane region" description="Helical" evidence="1">
    <location>
        <begin position="6"/>
        <end position="28"/>
    </location>
</feature>
<name>A0AB34WYA0_9ACTO</name>
<dbReference type="InterPro" id="IPR025671">
    <property type="entry name" value="HXXEE"/>
</dbReference>
<dbReference type="EMBL" id="LSDN01000021">
    <property type="protein sequence ID" value="KXB79880.1"/>
    <property type="molecule type" value="Genomic_DNA"/>
</dbReference>
<evidence type="ECO:0000313" key="2">
    <source>
        <dbReference type="EMBL" id="KXB79880.1"/>
    </source>
</evidence>
<evidence type="ECO:0000313" key="3">
    <source>
        <dbReference type="Proteomes" id="UP000070572"/>
    </source>
</evidence>
<dbReference type="Pfam" id="PF13787">
    <property type="entry name" value="HXXEE"/>
    <property type="match status" value="1"/>
</dbReference>
<sequence length="156" mass="17787">MVGWPVIVFVGLFLWHEIEEYFVLVPWLDDNTARLPEPVRHINMTRTHFTVIATEELVLLIAVAIWCQPVWIAAIMVAYTIHLVIHCGQLLFTYLKRIPLRLWSAPIQLPIMIWLITITPTCGTVGLPLASLVMVAAMGLNLVAMHWITSKTLKHQ</sequence>
<evidence type="ECO:0008006" key="4">
    <source>
        <dbReference type="Google" id="ProtNLM"/>
    </source>
</evidence>
<dbReference type="RefSeq" id="WP_071415338.1">
    <property type="nucleotide sequence ID" value="NZ_KQ960686.1"/>
</dbReference>
<protein>
    <recommendedName>
        <fullName evidence="4">HXXEE domain-containing protein</fullName>
    </recommendedName>
</protein>
<dbReference type="Proteomes" id="UP000070572">
    <property type="component" value="Unassembled WGS sequence"/>
</dbReference>
<feature type="transmembrane region" description="Helical" evidence="1">
    <location>
        <begin position="49"/>
        <end position="66"/>
    </location>
</feature>
<reference evidence="2 3" key="1">
    <citation type="submission" date="2016-01" db="EMBL/GenBank/DDBJ databases">
        <authorList>
            <person name="Mitreva M."/>
            <person name="Pepin K.H."/>
            <person name="Mihindukulasuriya K.A."/>
            <person name="Fulton R."/>
            <person name="Fronick C."/>
            <person name="O'Laughlin M."/>
            <person name="Miner T."/>
            <person name="Herter B."/>
            <person name="Rosa B.A."/>
            <person name="Cordes M."/>
            <person name="Tomlinson C."/>
            <person name="Wollam A."/>
            <person name="Palsikar V.B."/>
            <person name="Mardis E.R."/>
            <person name="Wilson R.K."/>
        </authorList>
    </citation>
    <scope>NUCLEOTIDE SEQUENCE [LARGE SCALE GENOMIC DNA]</scope>
    <source>
        <strain evidence="2 3">DNF00696</strain>
    </source>
</reference>
<feature type="transmembrane region" description="Helical" evidence="1">
    <location>
        <begin position="125"/>
        <end position="148"/>
    </location>
</feature>
<dbReference type="AlphaFoldDB" id="A0AB34WYA0"/>
<evidence type="ECO:0000256" key="1">
    <source>
        <dbReference type="SAM" id="Phobius"/>
    </source>
</evidence>
<proteinExistence type="predicted"/>
<organism evidence="2 3">
    <name type="scientific">Varibaculum cambriense</name>
    <dbReference type="NCBI Taxonomy" id="184870"/>
    <lineage>
        <taxon>Bacteria</taxon>
        <taxon>Bacillati</taxon>
        <taxon>Actinomycetota</taxon>
        <taxon>Actinomycetes</taxon>
        <taxon>Actinomycetales</taxon>
        <taxon>Actinomycetaceae</taxon>
        <taxon>Varibaculum</taxon>
    </lineage>
</organism>
<keyword evidence="1" id="KW-0812">Transmembrane</keyword>
<feature type="transmembrane region" description="Helical" evidence="1">
    <location>
        <begin position="102"/>
        <end position="119"/>
    </location>
</feature>
<accession>A0AB34WYA0</accession>
<gene>
    <name evidence="2" type="ORF">HMPREF1862_01629</name>
</gene>
<comment type="caution">
    <text evidence="2">The sequence shown here is derived from an EMBL/GenBank/DDBJ whole genome shotgun (WGS) entry which is preliminary data.</text>
</comment>
<keyword evidence="1" id="KW-1133">Transmembrane helix</keyword>
<feature type="transmembrane region" description="Helical" evidence="1">
    <location>
        <begin position="72"/>
        <end position="95"/>
    </location>
</feature>